<accession>A0AA43AJP6</accession>
<protein>
    <submittedName>
        <fullName evidence="2">Inovirus Gp2 family protein</fullName>
    </submittedName>
</protein>
<organism evidence="2 3">
    <name type="scientific">Aeromonas caviae</name>
    <name type="common">Aeromonas punctata</name>
    <dbReference type="NCBI Taxonomy" id="648"/>
    <lineage>
        <taxon>Bacteria</taxon>
        <taxon>Pseudomonadati</taxon>
        <taxon>Pseudomonadota</taxon>
        <taxon>Gammaproteobacteria</taxon>
        <taxon>Aeromonadales</taxon>
        <taxon>Aeromonadaceae</taxon>
        <taxon>Aeromonas</taxon>
    </lineage>
</organism>
<dbReference type="Pfam" id="PF11726">
    <property type="entry name" value="YagK_YfjJ_C"/>
    <property type="match status" value="1"/>
</dbReference>
<dbReference type="InterPro" id="IPR057271">
    <property type="entry name" value="YagK_YfjJ_C"/>
</dbReference>
<name>A0AA43AJP6_AERCA</name>
<evidence type="ECO:0000313" key="2">
    <source>
        <dbReference type="EMBL" id="MDH1898967.1"/>
    </source>
</evidence>
<comment type="caution">
    <text evidence="2">The sequence shown here is derived from an EMBL/GenBank/DDBJ whole genome shotgun (WGS) entry which is preliminary data.</text>
</comment>
<proteinExistence type="predicted"/>
<evidence type="ECO:0000313" key="3">
    <source>
        <dbReference type="Proteomes" id="UP001160758"/>
    </source>
</evidence>
<dbReference type="Proteomes" id="UP001160758">
    <property type="component" value="Unassembled WGS sequence"/>
</dbReference>
<sequence length="333" mass="38400">MFNTVRLLDILTLSRKLQHTTFPVVIVAYTPIRELHIDLDYSNGPLSTCLFNVLDTVCDYFYCHTEISSAHPTIELFLTYMRAVPRLHLAKMVSLNSQTAHRLADAINNALEAFLSELKSQSHRKRLNNLRRVEKRNQRSIATYINSLFAQHAKLLFIRLDIGYREAHYHRLTVDNTSDNLRHYLSVIQRRFKHLVGYIWKIEYGADRRFHFHLTFIFNGAEHQQDISLGRLLGEQWETITDGQGNYYNCNSRRVQYQEWGTDGIGMVHYADTGKQDLLLSALGYLTKPDEQILATLPAGRRTFGRMEISVARPRGGRPRSVSYGTGAIQLAN</sequence>
<dbReference type="AlphaFoldDB" id="A0AA43AJP6"/>
<feature type="domain" description="YagK/YfjJ C-terminal" evidence="1">
    <location>
        <begin position="151"/>
        <end position="306"/>
    </location>
</feature>
<evidence type="ECO:0000259" key="1">
    <source>
        <dbReference type="Pfam" id="PF11726"/>
    </source>
</evidence>
<reference evidence="2" key="1">
    <citation type="submission" date="2022-09" db="EMBL/GenBank/DDBJ databases">
        <title>Intensive care unit water sources are persistently colonized with multi-drug resistant bacteria and are the site of extensive horizontal gene transfer of antibiotic resistance genes.</title>
        <authorList>
            <person name="Diorio-Toth L."/>
        </authorList>
    </citation>
    <scope>NUCLEOTIDE SEQUENCE</scope>
    <source>
        <strain evidence="2">GD03796</strain>
    </source>
</reference>
<dbReference type="RefSeq" id="WP_181014974.1">
    <property type="nucleotide sequence ID" value="NZ_BPNL01000090.1"/>
</dbReference>
<dbReference type="EMBL" id="JAOCFT010000001">
    <property type="protein sequence ID" value="MDH1898967.1"/>
    <property type="molecule type" value="Genomic_DNA"/>
</dbReference>
<gene>
    <name evidence="2" type="ORF">N5I07_15640</name>
</gene>